<proteinExistence type="predicted"/>
<protein>
    <submittedName>
        <fullName evidence="1">SusD/RagB-like outer membrane lipoprotein</fullName>
    </submittedName>
</protein>
<evidence type="ECO:0000313" key="1">
    <source>
        <dbReference type="EMBL" id="TWI98218.1"/>
    </source>
</evidence>
<dbReference type="Proteomes" id="UP000317010">
    <property type="component" value="Unassembled WGS sequence"/>
</dbReference>
<reference evidence="1 2" key="1">
    <citation type="submission" date="2019-07" db="EMBL/GenBank/DDBJ databases">
        <title>Genomic Encyclopedia of Archaeal and Bacterial Type Strains, Phase II (KMG-II): from individual species to whole genera.</title>
        <authorList>
            <person name="Goeker M."/>
        </authorList>
    </citation>
    <scope>NUCLEOTIDE SEQUENCE [LARGE SCALE GENOMIC DNA]</scope>
    <source>
        <strain evidence="1 2">ATCC BAA-1854</strain>
    </source>
</reference>
<name>A0A562TY31_9SPHI</name>
<gene>
    <name evidence="1" type="ORF">JN11_03297</name>
</gene>
<dbReference type="OrthoDB" id="9766256at2"/>
<accession>A0A562TY31</accession>
<dbReference type="InterPro" id="IPR011990">
    <property type="entry name" value="TPR-like_helical_dom_sf"/>
</dbReference>
<dbReference type="EMBL" id="VLLI01000009">
    <property type="protein sequence ID" value="TWI98218.1"/>
    <property type="molecule type" value="Genomic_DNA"/>
</dbReference>
<dbReference type="InterPro" id="IPR024302">
    <property type="entry name" value="SusD-like"/>
</dbReference>
<sequence>MKNITFLKDKLIGINTLSKCILVSACIILMNGCTKNFDSYNTDNTGITNAELQPDFNNVGLYYPGIQQGIFGVNGDYQLMQNLNSDCYAGYYMSPDPFRGNINNQSYALVDGWNSRVYTIAYQNVMGPVRVIAGKGTRTANPHFWAIALIMQVQAMSRVTDYYGPIPYSKVGQSGTNTAYDSQQAVYNSFFLQLDTAVTNLTAYVSANPGLTPFKKFDMLYSGDYKEWIKYANSLRLRLAMHLVNIDPTTAKTQALKAIADPGGLITTNADNAQLSGYGYYNDVWWIGTSWTDLAAGAALTSYLNGYNDPRESKMLSPATAPASIAGQYVGIRAGTPVGGKPMYSGYSTPNFAIMQEYTPMVLFNASEVWFLKAEAALRGWTTESAQTDYETGINTSFAYWGASIGSYLSDNTSTQANYVDPQTPEAGVDNASINAMSTITIAWNSSATNEQNLERIITQKWLAMFPYGGWEAWTEYRRTGYPRLFPVVVNNSGGTISTSLQIRRIAYPSSEYTNNASGVAGGVSLLGGPDNGGTAVWWDTNKGQAVPKNF</sequence>
<organism evidence="1 2">
    <name type="scientific">Mucilaginibacter frigoritolerans</name>
    <dbReference type="NCBI Taxonomy" id="652788"/>
    <lineage>
        <taxon>Bacteria</taxon>
        <taxon>Pseudomonadati</taxon>
        <taxon>Bacteroidota</taxon>
        <taxon>Sphingobacteriia</taxon>
        <taxon>Sphingobacteriales</taxon>
        <taxon>Sphingobacteriaceae</taxon>
        <taxon>Mucilaginibacter</taxon>
    </lineage>
</organism>
<dbReference type="Gene3D" id="1.25.40.390">
    <property type="match status" value="1"/>
</dbReference>
<keyword evidence="2" id="KW-1185">Reference proteome</keyword>
<dbReference type="Pfam" id="PF12741">
    <property type="entry name" value="SusD-like"/>
    <property type="match status" value="1"/>
</dbReference>
<dbReference type="AlphaFoldDB" id="A0A562TY31"/>
<dbReference type="SUPFAM" id="SSF48452">
    <property type="entry name" value="TPR-like"/>
    <property type="match status" value="1"/>
</dbReference>
<comment type="caution">
    <text evidence="1">The sequence shown here is derived from an EMBL/GenBank/DDBJ whole genome shotgun (WGS) entry which is preliminary data.</text>
</comment>
<evidence type="ECO:0000313" key="2">
    <source>
        <dbReference type="Proteomes" id="UP000317010"/>
    </source>
</evidence>
<keyword evidence="1" id="KW-0449">Lipoprotein</keyword>